<comment type="caution">
    <text evidence="1">The sequence shown here is derived from an EMBL/GenBank/DDBJ whole genome shotgun (WGS) entry which is preliminary data.</text>
</comment>
<accession>A0AAW8LK72</accession>
<dbReference type="AlphaFoldDB" id="A0AAW8LK72"/>
<gene>
    <name evidence="1" type="ORF">J2X86_002498</name>
</gene>
<proteinExistence type="predicted"/>
<name>A0AAW8LK72_ACILW</name>
<reference evidence="1" key="1">
    <citation type="submission" date="2023-07" db="EMBL/GenBank/DDBJ databases">
        <title>Sorghum-associated microbial communities from plants grown in Nebraska, USA.</title>
        <authorList>
            <person name="Schachtman D."/>
        </authorList>
    </citation>
    <scope>NUCLEOTIDE SEQUENCE</scope>
    <source>
        <strain evidence="1">BE44</strain>
    </source>
</reference>
<evidence type="ECO:0000313" key="1">
    <source>
        <dbReference type="EMBL" id="MDR6630443.1"/>
    </source>
</evidence>
<sequence>MKILKTGVIPGSLPIQVTCSHCKTEFEFMESEARVEHDRNETCLVVACPLCKKEIWKSKK</sequence>
<dbReference type="EMBL" id="JAVDSC010000012">
    <property type="protein sequence ID" value="MDR6630443.1"/>
    <property type="molecule type" value="Genomic_DNA"/>
</dbReference>
<dbReference type="Proteomes" id="UP001262767">
    <property type="component" value="Unassembled WGS sequence"/>
</dbReference>
<protein>
    <submittedName>
        <fullName evidence="1">Uncharacterized protein with PIN domain</fullName>
    </submittedName>
</protein>
<dbReference type="RefSeq" id="WP_310077962.1">
    <property type="nucleotide sequence ID" value="NZ_JAVDSC010000012.1"/>
</dbReference>
<organism evidence="1 2">
    <name type="scientific">Acinetobacter lwoffii</name>
    <dbReference type="NCBI Taxonomy" id="28090"/>
    <lineage>
        <taxon>Bacteria</taxon>
        <taxon>Pseudomonadati</taxon>
        <taxon>Pseudomonadota</taxon>
        <taxon>Gammaproteobacteria</taxon>
        <taxon>Moraxellales</taxon>
        <taxon>Moraxellaceae</taxon>
        <taxon>Acinetobacter</taxon>
    </lineage>
</organism>
<evidence type="ECO:0000313" key="2">
    <source>
        <dbReference type="Proteomes" id="UP001262767"/>
    </source>
</evidence>